<dbReference type="Gene3D" id="3.10.450.530">
    <property type="entry name" value="Ribonuclease toxin, BrnT, of type II toxin-antitoxin system"/>
    <property type="match status" value="1"/>
</dbReference>
<dbReference type="RefSeq" id="WP_106751128.1">
    <property type="nucleotide sequence ID" value="NZ_CP027668.1"/>
</dbReference>
<feature type="region of interest" description="Disordered" evidence="1">
    <location>
        <begin position="71"/>
        <end position="92"/>
    </location>
</feature>
<feature type="compositionally biased region" description="Basic and acidic residues" evidence="1">
    <location>
        <begin position="74"/>
        <end position="84"/>
    </location>
</feature>
<dbReference type="InterPro" id="IPR038573">
    <property type="entry name" value="BrnT_sf"/>
</dbReference>
<sequence>MEFEWDENKRLANIAKHGIDFRIAITVFLAPAALRRSDRNEERWITIGPVRHRLVAVVWTPRGEAKRIISARPARPDEREDYARHVGGHPVG</sequence>
<proteinExistence type="predicted"/>
<organism evidence="2 3">
    <name type="scientific">Phreatobacter cathodiphilus</name>
    <dbReference type="NCBI Taxonomy" id="1868589"/>
    <lineage>
        <taxon>Bacteria</taxon>
        <taxon>Pseudomonadati</taxon>
        <taxon>Pseudomonadota</taxon>
        <taxon>Alphaproteobacteria</taxon>
        <taxon>Hyphomicrobiales</taxon>
        <taxon>Phreatobacteraceae</taxon>
        <taxon>Phreatobacter</taxon>
    </lineage>
</organism>
<accession>A0A2S0NHX1</accession>
<dbReference type="EMBL" id="CP027668">
    <property type="protein sequence ID" value="AVO47758.1"/>
    <property type="molecule type" value="Genomic_DNA"/>
</dbReference>
<protein>
    <submittedName>
        <fullName evidence="2">BrnT family toxin</fullName>
    </submittedName>
</protein>
<dbReference type="OrthoDB" id="839663at2"/>
<keyword evidence="3" id="KW-1185">Reference proteome</keyword>
<reference evidence="2 3" key="1">
    <citation type="submission" date="2018-03" db="EMBL/GenBank/DDBJ databases">
        <title>Genome sequencing of Phreatobacter sp.</title>
        <authorList>
            <person name="Kim S.-J."/>
            <person name="Heo J."/>
            <person name="Kwon S.-W."/>
        </authorList>
    </citation>
    <scope>NUCLEOTIDE SEQUENCE [LARGE SCALE GENOMIC DNA]</scope>
    <source>
        <strain evidence="2 3">S-12</strain>
    </source>
</reference>
<dbReference type="Pfam" id="PF04365">
    <property type="entry name" value="BrnT_toxin"/>
    <property type="match status" value="1"/>
</dbReference>
<gene>
    <name evidence="2" type="ORF">C6569_18495</name>
</gene>
<evidence type="ECO:0000256" key="1">
    <source>
        <dbReference type="SAM" id="MobiDB-lite"/>
    </source>
</evidence>
<evidence type="ECO:0000313" key="2">
    <source>
        <dbReference type="EMBL" id="AVO47758.1"/>
    </source>
</evidence>
<dbReference type="AlphaFoldDB" id="A0A2S0NHX1"/>
<evidence type="ECO:0000313" key="3">
    <source>
        <dbReference type="Proteomes" id="UP000237889"/>
    </source>
</evidence>
<dbReference type="InterPro" id="IPR007460">
    <property type="entry name" value="BrnT_toxin"/>
</dbReference>
<dbReference type="KEGG" id="phr:C6569_18495"/>
<dbReference type="Proteomes" id="UP000237889">
    <property type="component" value="Chromosome"/>
</dbReference>
<name>A0A2S0NHX1_9HYPH</name>